<reference evidence="5" key="1">
    <citation type="journal article" date="2019" name="Int. J. Syst. Evol. Microbiol.">
        <title>The Global Catalogue of Microorganisms (GCM) 10K type strain sequencing project: providing services to taxonomists for standard genome sequencing and annotation.</title>
        <authorList>
            <consortium name="The Broad Institute Genomics Platform"/>
            <consortium name="The Broad Institute Genome Sequencing Center for Infectious Disease"/>
            <person name="Wu L."/>
            <person name="Ma J."/>
        </authorList>
    </citation>
    <scope>NUCLEOTIDE SEQUENCE [LARGE SCALE GENOMIC DNA]</scope>
    <source>
        <strain evidence="5">JCM 16908</strain>
    </source>
</reference>
<dbReference type="Gene3D" id="3.40.50.11710">
    <property type="entry name" value="Cyclodipeptide synthase"/>
    <property type="match status" value="1"/>
</dbReference>
<evidence type="ECO:0000313" key="4">
    <source>
        <dbReference type="EMBL" id="GAA3807957.1"/>
    </source>
</evidence>
<dbReference type="NCBIfam" id="TIGR04539">
    <property type="entry name" value="tRNA_cyclodipep"/>
    <property type="match status" value="1"/>
</dbReference>
<dbReference type="EMBL" id="BAAAZR010000006">
    <property type="protein sequence ID" value="GAA3807957.1"/>
    <property type="molecule type" value="Genomic_DNA"/>
</dbReference>
<gene>
    <name evidence="4" type="ORF">GCM10022226_30050</name>
</gene>
<organism evidence="4 5">
    <name type="scientific">Sphaerisporangium flaviroseum</name>
    <dbReference type="NCBI Taxonomy" id="509199"/>
    <lineage>
        <taxon>Bacteria</taxon>
        <taxon>Bacillati</taxon>
        <taxon>Actinomycetota</taxon>
        <taxon>Actinomycetes</taxon>
        <taxon>Streptosporangiales</taxon>
        <taxon>Streptosporangiaceae</taxon>
        <taxon>Sphaerisporangium</taxon>
    </lineage>
</organism>
<dbReference type="Proteomes" id="UP001500888">
    <property type="component" value="Unassembled WGS sequence"/>
</dbReference>
<keyword evidence="5" id="KW-1185">Reference proteome</keyword>
<dbReference type="InterPro" id="IPR038622">
    <property type="entry name" value="CDPS_sf"/>
</dbReference>
<comment type="caution">
    <text evidence="4">The sequence shown here is derived from an EMBL/GenBank/DDBJ whole genome shotgun (WGS) entry which is preliminary data.</text>
</comment>
<dbReference type="Pfam" id="PF16715">
    <property type="entry name" value="CDPS"/>
    <property type="match status" value="1"/>
</dbReference>
<evidence type="ECO:0000256" key="3">
    <source>
        <dbReference type="ARBA" id="ARBA00030771"/>
    </source>
</evidence>
<accession>A0ABP7I0X7</accession>
<name>A0ABP7I0X7_9ACTN</name>
<sequence length="231" mass="25431">MRKVTSRPLTSTCSRIVAGREHALVGISALNGYFSQATITELLRWALKTFSRVDVLLPGRELEDTLRGRGHAAGRVRRKARMAINNTRNRVGRALGDLGADAGTVTVFSWSDLTANRPYMAMRGMVERLYATDTRFRDECLRAVVPVICGDPEEPVSRERAEAAVPFLLGELPLVVDTPAILGTRSSVFCYPRPMPLVTRLYGGLLPLSRAPGQGFLVTRLSRVDRDAYSG</sequence>
<evidence type="ECO:0000313" key="5">
    <source>
        <dbReference type="Proteomes" id="UP001500888"/>
    </source>
</evidence>
<evidence type="ECO:0000256" key="2">
    <source>
        <dbReference type="ARBA" id="ARBA00022679"/>
    </source>
</evidence>
<evidence type="ECO:0000256" key="1">
    <source>
        <dbReference type="ARBA" id="ARBA00006034"/>
    </source>
</evidence>
<keyword evidence="2" id="KW-0808">Transferase</keyword>
<comment type="similarity">
    <text evidence="1">Belongs to the CDPS family.</text>
</comment>
<dbReference type="RefSeq" id="WP_344939283.1">
    <property type="nucleotide sequence ID" value="NZ_BAAAZR010000006.1"/>
</dbReference>
<proteinExistence type="inferred from homology"/>
<dbReference type="InterPro" id="IPR030903">
    <property type="entry name" value="CDPS"/>
</dbReference>
<protein>
    <recommendedName>
        <fullName evidence="3">Cyclodipeptide synthase</fullName>
    </recommendedName>
</protein>